<proteinExistence type="predicted"/>
<evidence type="ECO:0000313" key="3">
    <source>
        <dbReference type="Proteomes" id="UP001186944"/>
    </source>
</evidence>
<evidence type="ECO:0000313" key="2">
    <source>
        <dbReference type="EMBL" id="KAK3097132.1"/>
    </source>
</evidence>
<organism evidence="2 3">
    <name type="scientific">Pinctada imbricata</name>
    <name type="common">Atlantic pearl-oyster</name>
    <name type="synonym">Pinctada martensii</name>
    <dbReference type="NCBI Taxonomy" id="66713"/>
    <lineage>
        <taxon>Eukaryota</taxon>
        <taxon>Metazoa</taxon>
        <taxon>Spiralia</taxon>
        <taxon>Lophotrochozoa</taxon>
        <taxon>Mollusca</taxon>
        <taxon>Bivalvia</taxon>
        <taxon>Autobranchia</taxon>
        <taxon>Pteriomorphia</taxon>
        <taxon>Pterioida</taxon>
        <taxon>Pterioidea</taxon>
        <taxon>Pteriidae</taxon>
        <taxon>Pinctada</taxon>
    </lineage>
</organism>
<feature type="compositionally biased region" description="Polar residues" evidence="1">
    <location>
        <begin position="169"/>
        <end position="181"/>
    </location>
</feature>
<accession>A0AA88YD96</accession>
<protein>
    <submittedName>
        <fullName evidence="2">Uncharacterized protein</fullName>
    </submittedName>
</protein>
<reference evidence="2" key="1">
    <citation type="submission" date="2019-08" db="EMBL/GenBank/DDBJ databases">
        <title>The improved chromosome-level genome for the pearl oyster Pinctada fucata martensii using PacBio sequencing and Hi-C.</title>
        <authorList>
            <person name="Zheng Z."/>
        </authorList>
    </citation>
    <scope>NUCLEOTIDE SEQUENCE</scope>
    <source>
        <strain evidence="2">ZZ-2019</strain>
        <tissue evidence="2">Adductor muscle</tissue>
    </source>
</reference>
<sequence>MVLLQVPTSVSEIYPVNITKTELSVSWEPPVNHTHTVDFLVSVSNVSIVGSSEYLVVGKRSVSAIVCSSQSSPRIDFRSNYNVMVKRRCTDIDPNKGFSIGTECEKAQLTTMGLIRFPDEEFLSPRISTPYIQLKDDKAKGEIDMSKEGKNFASTIFKNEHKTRKSETEGIQNQDKTGTKANKQKPPPYEKKRTPDMGLKPGAQEEQNVQMKRSSKFGDTLQLQRGETPTHDRQDCSEMAALGEDSVQQLYHNFTTTRIYTGISQRQKEDTCNEHIYANYT</sequence>
<keyword evidence="3" id="KW-1185">Reference proteome</keyword>
<dbReference type="Proteomes" id="UP001186944">
    <property type="component" value="Unassembled WGS sequence"/>
</dbReference>
<feature type="region of interest" description="Disordered" evidence="1">
    <location>
        <begin position="156"/>
        <end position="233"/>
    </location>
</feature>
<dbReference type="EMBL" id="VSWD01000007">
    <property type="protein sequence ID" value="KAK3097132.1"/>
    <property type="molecule type" value="Genomic_DNA"/>
</dbReference>
<gene>
    <name evidence="2" type="ORF">FSP39_006656</name>
</gene>
<name>A0AA88YD96_PINIB</name>
<dbReference type="AlphaFoldDB" id="A0AA88YD96"/>
<comment type="caution">
    <text evidence="2">The sequence shown here is derived from an EMBL/GenBank/DDBJ whole genome shotgun (WGS) entry which is preliminary data.</text>
</comment>
<evidence type="ECO:0000256" key="1">
    <source>
        <dbReference type="SAM" id="MobiDB-lite"/>
    </source>
</evidence>